<dbReference type="CDD" id="cd09124">
    <property type="entry name" value="PLDc_like_TrmB_middle"/>
    <property type="match status" value="1"/>
</dbReference>
<dbReference type="InterPro" id="IPR036388">
    <property type="entry name" value="WH-like_DNA-bd_sf"/>
</dbReference>
<dbReference type="PANTHER" id="PTHR34293:SF1">
    <property type="entry name" value="HTH-TYPE TRANSCRIPTIONAL REGULATOR TRMBL2"/>
    <property type="match status" value="1"/>
</dbReference>
<gene>
    <name evidence="4" type="ORF">ENV88_06775</name>
</gene>
<proteinExistence type="inferred from homology"/>
<dbReference type="PANTHER" id="PTHR34293">
    <property type="entry name" value="HTH-TYPE TRANSCRIPTIONAL REGULATOR TRMBL2"/>
    <property type="match status" value="1"/>
</dbReference>
<dbReference type="InterPro" id="IPR051797">
    <property type="entry name" value="TrmB-like"/>
</dbReference>
<dbReference type="SUPFAM" id="SSF159071">
    <property type="entry name" value="TrmB C-terminal domain-like"/>
    <property type="match status" value="1"/>
</dbReference>
<dbReference type="Pfam" id="PF01978">
    <property type="entry name" value="TrmB"/>
    <property type="match status" value="1"/>
</dbReference>
<dbReference type="Gene3D" id="1.10.10.10">
    <property type="entry name" value="Winged helix-like DNA-binding domain superfamily/Winged helix DNA-binding domain"/>
    <property type="match status" value="1"/>
</dbReference>
<evidence type="ECO:0000313" key="4">
    <source>
        <dbReference type="EMBL" id="HGB25707.1"/>
    </source>
</evidence>
<evidence type="ECO:0000256" key="1">
    <source>
        <dbReference type="ARBA" id="ARBA00007287"/>
    </source>
</evidence>
<evidence type="ECO:0000259" key="3">
    <source>
        <dbReference type="Pfam" id="PF11495"/>
    </source>
</evidence>
<feature type="domain" description="Transcription regulator TrmB N-terminal" evidence="2">
    <location>
        <begin position="11"/>
        <end position="77"/>
    </location>
</feature>
<reference evidence="4" key="1">
    <citation type="journal article" date="2020" name="mSystems">
        <title>Genome- and Community-Level Interaction Insights into Carbon Utilization and Element Cycling Functions of Hydrothermarchaeota in Hydrothermal Sediment.</title>
        <authorList>
            <person name="Zhou Z."/>
            <person name="Liu Y."/>
            <person name="Xu W."/>
            <person name="Pan J."/>
            <person name="Luo Z.H."/>
            <person name="Li M."/>
        </authorList>
    </citation>
    <scope>NUCLEOTIDE SEQUENCE [LARGE SCALE GENOMIC DNA]</scope>
    <source>
        <strain evidence="4">SpSt-8</strain>
    </source>
</reference>
<dbReference type="InterPro" id="IPR036390">
    <property type="entry name" value="WH_DNA-bd_sf"/>
</dbReference>
<dbReference type="InterPro" id="IPR021586">
    <property type="entry name" value="Tscrpt_reg_TrmB_C"/>
</dbReference>
<dbReference type="AlphaFoldDB" id="A0A7C3WW87"/>
<evidence type="ECO:0008006" key="5">
    <source>
        <dbReference type="Google" id="ProtNLM"/>
    </source>
</evidence>
<comment type="similarity">
    <text evidence="1">Belongs to the transcriptional regulator TrmB family.</text>
</comment>
<dbReference type="Pfam" id="PF11495">
    <property type="entry name" value="Regulator_TrmB"/>
    <property type="match status" value="1"/>
</dbReference>
<name>A0A7C3WW87_THEPE</name>
<accession>A0A7C3WW87</accession>
<dbReference type="Gene3D" id="2.30.30.690">
    <property type="match status" value="1"/>
</dbReference>
<sequence>MSEEEMFKLLLRRLGLSPYEASAYSALVRYGPLTATELGKITHIPQSRVYDVVSKLVKKGFVAVSGGNPSVYRAIRPSVALRAYSEEVARSLSSVAAKAAEIGESLRGLLPPLEDARIWSTTSLSTTVYEMASLLSSARVEVLAALSLDAFQRLQRDLQAASERGVSVCLVTYDALPPQRYLDEQFERRTRGPQILVADRQEMLIATRWDPAREQAYTFTTSNQELMRVFVEYYLMVARGMAKPVYTRFGSEVTERSFIYLQRAVSLVRELWRNRMRVEVLVQGVDTRNYEPVEVSGIARKVYIDTKRGVTSLYVRTDKGLVSVGGWGAYIEDIQANFIHVRGVPRRG</sequence>
<protein>
    <recommendedName>
        <fullName evidence="5">TrmB family transcriptional regulator</fullName>
    </recommendedName>
</protein>
<dbReference type="InterPro" id="IPR002831">
    <property type="entry name" value="Tscrpt_reg_TrmB_N"/>
</dbReference>
<evidence type="ECO:0000259" key="2">
    <source>
        <dbReference type="Pfam" id="PF01978"/>
    </source>
</evidence>
<dbReference type="SUPFAM" id="SSF46785">
    <property type="entry name" value="Winged helix' DNA-binding domain"/>
    <property type="match status" value="1"/>
</dbReference>
<feature type="domain" description="Transcription regulator TrmB C-terminal" evidence="3">
    <location>
        <begin position="118"/>
        <end position="342"/>
    </location>
</feature>
<comment type="caution">
    <text evidence="4">The sequence shown here is derived from an EMBL/GenBank/DDBJ whole genome shotgun (WGS) entry which is preliminary data.</text>
</comment>
<organism evidence="4">
    <name type="scientific">Thermofilum pendens</name>
    <dbReference type="NCBI Taxonomy" id="2269"/>
    <lineage>
        <taxon>Archaea</taxon>
        <taxon>Thermoproteota</taxon>
        <taxon>Thermoprotei</taxon>
        <taxon>Thermofilales</taxon>
        <taxon>Thermofilaceae</taxon>
        <taxon>Thermofilum</taxon>
    </lineage>
</organism>
<dbReference type="EMBL" id="DTIB01000114">
    <property type="protein sequence ID" value="HGB25707.1"/>
    <property type="molecule type" value="Genomic_DNA"/>
</dbReference>